<dbReference type="Gene3D" id="3.30.1490.300">
    <property type="match status" value="1"/>
</dbReference>
<evidence type="ECO:0000313" key="2">
    <source>
        <dbReference type="Proteomes" id="UP000033860"/>
    </source>
</evidence>
<dbReference type="Gene3D" id="3.30.420.40">
    <property type="match status" value="2"/>
</dbReference>
<dbReference type="InterPro" id="IPR043129">
    <property type="entry name" value="ATPase_NBD"/>
</dbReference>
<accession>A0A0G1UUH5</accession>
<dbReference type="InterPro" id="IPR050696">
    <property type="entry name" value="FtsA/MreB"/>
</dbReference>
<reference evidence="1 2" key="1">
    <citation type="journal article" date="2015" name="Nature">
        <title>rRNA introns, odd ribosomes, and small enigmatic genomes across a large radiation of phyla.</title>
        <authorList>
            <person name="Brown C.T."/>
            <person name="Hug L.A."/>
            <person name="Thomas B.C."/>
            <person name="Sharon I."/>
            <person name="Castelle C.J."/>
            <person name="Singh A."/>
            <person name="Wilkins M.J."/>
            <person name="Williams K.H."/>
            <person name="Banfield J.F."/>
        </authorList>
    </citation>
    <scope>NUCLEOTIDE SEQUENCE [LARGE SCALE GENOMIC DNA]</scope>
</reference>
<dbReference type="InterPro" id="IPR005883">
    <property type="entry name" value="PilM"/>
</dbReference>
<dbReference type="AlphaFoldDB" id="A0A0G1UUH5"/>
<dbReference type="EMBL" id="LCNT01000003">
    <property type="protein sequence ID" value="KKU61375.1"/>
    <property type="molecule type" value="Genomic_DNA"/>
</dbReference>
<dbReference type="NCBIfam" id="TIGR01175">
    <property type="entry name" value="pilM"/>
    <property type="match status" value="1"/>
</dbReference>
<evidence type="ECO:0000313" key="1">
    <source>
        <dbReference type="EMBL" id="KKU61375.1"/>
    </source>
</evidence>
<dbReference type="Proteomes" id="UP000033860">
    <property type="component" value="Unassembled WGS sequence"/>
</dbReference>
<gene>
    <name evidence="1" type="ORF">UX85_C0003G0034</name>
</gene>
<dbReference type="PIRSF" id="PIRSF019169">
    <property type="entry name" value="PilM"/>
    <property type="match status" value="1"/>
</dbReference>
<sequence length="331" mass="36020">MHNFFGLDLGTSEVRVLQAEKEKTGFKIKHFARTGVSSGVEPEAIKAAMKEAKIKGSVEVNVALPESDVYARIITTPKLSTTELSSSIQFEAEQYVPVPLEEVELYHQIISGGDEPDQTSMDVLLIAVTKTRLKQLTSLLDVAGLIPRSLETELFSLHRVVGNPGKSQLVVSFGYKTTDMMVLNKSRPVFLHSFSSGGLALTRALVNELSLSDEQAEQYKRTYGLREELLEGKVAKALVPLIDEVVTQINKALVYVQQQGKYSQPEQVVMAGGGALLPGLTGYLVEKLNLEVVVADPFIGFVKDDDFSKLVTSEANPDLATVVGLAIKGLV</sequence>
<dbReference type="CDD" id="cd24049">
    <property type="entry name" value="ASKHA_NBD_PilM"/>
    <property type="match status" value="1"/>
</dbReference>
<comment type="caution">
    <text evidence="1">The sequence shown here is derived from an EMBL/GenBank/DDBJ whole genome shotgun (WGS) entry which is preliminary data.</text>
</comment>
<organism evidence="1 2">
    <name type="scientific">Candidatus Beckwithbacteria bacterium GW2011_GWB1_47_15</name>
    <dbReference type="NCBI Taxonomy" id="1618371"/>
    <lineage>
        <taxon>Bacteria</taxon>
        <taxon>Candidatus Beckwithiibacteriota</taxon>
    </lineage>
</organism>
<protein>
    <submittedName>
        <fullName evidence="1">Type IV pilus assembly protein PilM</fullName>
    </submittedName>
</protein>
<dbReference type="SUPFAM" id="SSF53067">
    <property type="entry name" value="Actin-like ATPase domain"/>
    <property type="match status" value="2"/>
</dbReference>
<name>A0A0G1UUH5_9BACT</name>
<dbReference type="PANTHER" id="PTHR32432">
    <property type="entry name" value="CELL DIVISION PROTEIN FTSA-RELATED"/>
    <property type="match status" value="1"/>
</dbReference>
<proteinExistence type="predicted"/>
<dbReference type="Pfam" id="PF11104">
    <property type="entry name" value="PilM_2"/>
    <property type="match status" value="1"/>
</dbReference>
<dbReference type="PANTHER" id="PTHR32432:SF3">
    <property type="entry name" value="ETHANOLAMINE UTILIZATION PROTEIN EUTJ"/>
    <property type="match status" value="1"/>
</dbReference>